<dbReference type="Pfam" id="PF02604">
    <property type="entry name" value="PhdYeFM_antitox"/>
    <property type="match status" value="1"/>
</dbReference>
<dbReference type="PANTHER" id="PTHR33713">
    <property type="entry name" value="ANTITOXIN YAFN-RELATED"/>
    <property type="match status" value="1"/>
</dbReference>
<evidence type="ECO:0000313" key="4">
    <source>
        <dbReference type="Proteomes" id="UP000035425"/>
    </source>
</evidence>
<dbReference type="InterPro" id="IPR051405">
    <property type="entry name" value="phD/YefM_antitoxin"/>
</dbReference>
<dbReference type="Gene3D" id="3.40.1620.10">
    <property type="entry name" value="YefM-like domain"/>
    <property type="match status" value="1"/>
</dbReference>
<comment type="caution">
    <text evidence="3">The sequence shown here is derived from an EMBL/GenBank/DDBJ whole genome shotgun (WGS) entry which is preliminary data.</text>
</comment>
<dbReference type="InterPro" id="IPR006442">
    <property type="entry name" value="Antitoxin_Phd/YefM"/>
</dbReference>
<evidence type="ECO:0000313" key="3">
    <source>
        <dbReference type="EMBL" id="KLL09739.1"/>
    </source>
</evidence>
<protein>
    <recommendedName>
        <fullName evidence="2">Antitoxin</fullName>
    </recommendedName>
</protein>
<accession>A0ABR5EZ52</accession>
<proteinExistence type="inferred from homology"/>
<sequence length="94" mass="10327">MSIVEQMPLAEVKNRLSEVVDSVEREHGRVVITRHGRPAAIVISVDDLESLEETLDVMASTRLMADIREALDDLEDAGATVLSKEDALRLATGR</sequence>
<comment type="function">
    <text evidence="2">Antitoxin component of a type II toxin-antitoxin (TA) system.</text>
</comment>
<reference evidence="3 4" key="1">
    <citation type="submission" date="2014-12" db="EMBL/GenBank/DDBJ databases">
        <title>Frankia sp. BMG5.1 draft genome.</title>
        <authorList>
            <person name="Gtari M."/>
            <person name="Ghodhbane-Gtari F."/>
            <person name="Nouioui I."/>
            <person name="Ktari A."/>
            <person name="Hezbri K."/>
            <person name="Mimouni W."/>
            <person name="Sbissi I."/>
            <person name="Ayari A."/>
            <person name="Yamanaka T."/>
            <person name="Normand P."/>
            <person name="Tisa L.S."/>
            <person name="Boudabous A."/>
        </authorList>
    </citation>
    <scope>NUCLEOTIDE SEQUENCE [LARGE SCALE GENOMIC DNA]</scope>
    <source>
        <strain evidence="3 4">BMG5.1</strain>
    </source>
</reference>
<organism evidence="3 4">
    <name type="scientific">Protofrankia coriariae</name>
    <dbReference type="NCBI Taxonomy" id="1562887"/>
    <lineage>
        <taxon>Bacteria</taxon>
        <taxon>Bacillati</taxon>
        <taxon>Actinomycetota</taxon>
        <taxon>Actinomycetes</taxon>
        <taxon>Frankiales</taxon>
        <taxon>Frankiaceae</taxon>
        <taxon>Protofrankia</taxon>
    </lineage>
</organism>
<gene>
    <name evidence="3" type="ORF">FrCorBMG51_22850</name>
</gene>
<dbReference type="PANTHER" id="PTHR33713:SF10">
    <property type="entry name" value="ANTITOXIN YAFN"/>
    <property type="match status" value="1"/>
</dbReference>
<keyword evidence="4" id="KW-1185">Reference proteome</keyword>
<dbReference type="Proteomes" id="UP000035425">
    <property type="component" value="Unassembled WGS sequence"/>
</dbReference>
<dbReference type="NCBIfam" id="TIGR01552">
    <property type="entry name" value="phd_fam"/>
    <property type="match status" value="1"/>
</dbReference>
<comment type="similarity">
    <text evidence="1 2">Belongs to the phD/YefM antitoxin family.</text>
</comment>
<name>A0ABR5EZ52_9ACTN</name>
<evidence type="ECO:0000256" key="1">
    <source>
        <dbReference type="ARBA" id="ARBA00009981"/>
    </source>
</evidence>
<dbReference type="RefSeq" id="WP_047225061.1">
    <property type="nucleotide sequence ID" value="NZ_JWIO01000062.1"/>
</dbReference>
<dbReference type="SUPFAM" id="SSF143120">
    <property type="entry name" value="YefM-like"/>
    <property type="match status" value="1"/>
</dbReference>
<dbReference type="Gene3D" id="1.10.1220.170">
    <property type="match status" value="1"/>
</dbReference>
<dbReference type="EMBL" id="JWIO01000062">
    <property type="protein sequence ID" value="KLL09739.1"/>
    <property type="molecule type" value="Genomic_DNA"/>
</dbReference>
<dbReference type="InterPro" id="IPR036165">
    <property type="entry name" value="YefM-like_sf"/>
</dbReference>
<evidence type="ECO:0000256" key="2">
    <source>
        <dbReference type="RuleBase" id="RU362080"/>
    </source>
</evidence>